<dbReference type="GO" id="GO:0030154">
    <property type="term" value="P:cell differentiation"/>
    <property type="evidence" value="ECO:0007669"/>
    <property type="project" value="TreeGrafter"/>
</dbReference>
<dbReference type="Proteomes" id="UP001286456">
    <property type="component" value="Unassembled WGS sequence"/>
</dbReference>
<dbReference type="SUPFAM" id="SSF47095">
    <property type="entry name" value="HMG-box"/>
    <property type="match status" value="1"/>
</dbReference>
<dbReference type="GO" id="GO:0001228">
    <property type="term" value="F:DNA-binding transcription activator activity, RNA polymerase II-specific"/>
    <property type="evidence" value="ECO:0007669"/>
    <property type="project" value="TreeGrafter"/>
</dbReference>
<feature type="DNA-binding region" description="HMG box" evidence="4">
    <location>
        <begin position="192"/>
        <end position="260"/>
    </location>
</feature>
<dbReference type="InterPro" id="IPR009071">
    <property type="entry name" value="HMG_box_dom"/>
</dbReference>
<dbReference type="AlphaFoldDB" id="A0AAE0J4U1"/>
<gene>
    <name evidence="6" type="ORF">B0T19DRAFT_437672</name>
</gene>
<comment type="caution">
    <text evidence="6">The sequence shown here is derived from an EMBL/GenBank/DDBJ whole genome shotgun (WGS) entry which is preliminary data.</text>
</comment>
<evidence type="ECO:0000256" key="2">
    <source>
        <dbReference type="ARBA" id="ARBA00023125"/>
    </source>
</evidence>
<dbReference type="GO" id="GO:0000978">
    <property type="term" value="F:RNA polymerase II cis-regulatory region sequence-specific DNA binding"/>
    <property type="evidence" value="ECO:0007669"/>
    <property type="project" value="TreeGrafter"/>
</dbReference>
<keyword evidence="3" id="KW-0804">Transcription</keyword>
<name>A0AAE0J4U1_9PEZI</name>
<dbReference type="Gene3D" id="1.10.30.10">
    <property type="entry name" value="High mobility group box domain"/>
    <property type="match status" value="1"/>
</dbReference>
<evidence type="ECO:0000256" key="4">
    <source>
        <dbReference type="PROSITE-ProRule" id="PRU00267"/>
    </source>
</evidence>
<keyword evidence="1" id="KW-0805">Transcription regulation</keyword>
<proteinExistence type="predicted"/>
<evidence type="ECO:0000256" key="1">
    <source>
        <dbReference type="ARBA" id="ARBA00023015"/>
    </source>
</evidence>
<dbReference type="Pfam" id="PF00505">
    <property type="entry name" value="HMG_box"/>
    <property type="match status" value="1"/>
</dbReference>
<accession>A0AAE0J4U1</accession>
<feature type="domain" description="HMG box" evidence="5">
    <location>
        <begin position="192"/>
        <end position="260"/>
    </location>
</feature>
<evidence type="ECO:0000313" key="7">
    <source>
        <dbReference type="Proteomes" id="UP001286456"/>
    </source>
</evidence>
<reference evidence="6" key="1">
    <citation type="journal article" date="2023" name="Mol. Phylogenet. Evol.">
        <title>Genome-scale phylogeny and comparative genomics of the fungal order Sordariales.</title>
        <authorList>
            <person name="Hensen N."/>
            <person name="Bonometti L."/>
            <person name="Westerberg I."/>
            <person name="Brannstrom I.O."/>
            <person name="Guillou S."/>
            <person name="Cros-Aarteil S."/>
            <person name="Calhoun S."/>
            <person name="Haridas S."/>
            <person name="Kuo A."/>
            <person name="Mondo S."/>
            <person name="Pangilinan J."/>
            <person name="Riley R."/>
            <person name="LaButti K."/>
            <person name="Andreopoulos B."/>
            <person name="Lipzen A."/>
            <person name="Chen C."/>
            <person name="Yan M."/>
            <person name="Daum C."/>
            <person name="Ng V."/>
            <person name="Clum A."/>
            <person name="Steindorff A."/>
            <person name="Ohm R.A."/>
            <person name="Martin F."/>
            <person name="Silar P."/>
            <person name="Natvig D.O."/>
            <person name="Lalanne C."/>
            <person name="Gautier V."/>
            <person name="Ament-Velasquez S.L."/>
            <person name="Kruys A."/>
            <person name="Hutchinson M.I."/>
            <person name="Powell A.J."/>
            <person name="Barry K."/>
            <person name="Miller A.N."/>
            <person name="Grigoriev I.V."/>
            <person name="Debuchy R."/>
            <person name="Gladieux P."/>
            <person name="Hiltunen Thoren M."/>
            <person name="Johannesson H."/>
        </authorList>
    </citation>
    <scope>NUCLEOTIDE SEQUENCE</scope>
    <source>
        <strain evidence="6">SMH4131-1</strain>
    </source>
</reference>
<dbReference type="InterPro" id="IPR036910">
    <property type="entry name" value="HMG_box_dom_sf"/>
</dbReference>
<reference evidence="6" key="2">
    <citation type="submission" date="2023-06" db="EMBL/GenBank/DDBJ databases">
        <authorList>
            <consortium name="Lawrence Berkeley National Laboratory"/>
            <person name="Haridas S."/>
            <person name="Hensen N."/>
            <person name="Bonometti L."/>
            <person name="Westerberg I."/>
            <person name="Brannstrom I.O."/>
            <person name="Guillou S."/>
            <person name="Cros-Aarteil S."/>
            <person name="Calhoun S."/>
            <person name="Kuo A."/>
            <person name="Mondo S."/>
            <person name="Pangilinan J."/>
            <person name="Riley R."/>
            <person name="Labutti K."/>
            <person name="Andreopoulos B."/>
            <person name="Lipzen A."/>
            <person name="Chen C."/>
            <person name="Yanf M."/>
            <person name="Daum C."/>
            <person name="Ng V."/>
            <person name="Clum A."/>
            <person name="Steindorff A."/>
            <person name="Ohm R."/>
            <person name="Martin F."/>
            <person name="Silar P."/>
            <person name="Natvig D."/>
            <person name="Lalanne C."/>
            <person name="Gautier V."/>
            <person name="Ament-Velasquez S.L."/>
            <person name="Kruys A."/>
            <person name="Hutchinson M.I."/>
            <person name="Powell A.J."/>
            <person name="Barry K."/>
            <person name="Miller A.N."/>
            <person name="Grigoriev I.V."/>
            <person name="Debuchy R."/>
            <person name="Gladieux P."/>
            <person name="Thoren M.H."/>
            <person name="Johannesson H."/>
        </authorList>
    </citation>
    <scope>NUCLEOTIDE SEQUENCE</scope>
    <source>
        <strain evidence="6">SMH4131-1</strain>
    </source>
</reference>
<dbReference type="CDD" id="cd01389">
    <property type="entry name" value="HMG-box_ROX1-like"/>
    <property type="match status" value="1"/>
</dbReference>
<evidence type="ECO:0000313" key="6">
    <source>
        <dbReference type="EMBL" id="KAK3336973.1"/>
    </source>
</evidence>
<organism evidence="6 7">
    <name type="scientific">Cercophora scortea</name>
    <dbReference type="NCBI Taxonomy" id="314031"/>
    <lineage>
        <taxon>Eukaryota</taxon>
        <taxon>Fungi</taxon>
        <taxon>Dikarya</taxon>
        <taxon>Ascomycota</taxon>
        <taxon>Pezizomycotina</taxon>
        <taxon>Sordariomycetes</taxon>
        <taxon>Sordariomycetidae</taxon>
        <taxon>Sordariales</taxon>
        <taxon>Lasiosphaeriaceae</taxon>
        <taxon>Cercophora</taxon>
    </lineage>
</organism>
<keyword evidence="7" id="KW-1185">Reference proteome</keyword>
<dbReference type="GO" id="GO:0005634">
    <property type="term" value="C:nucleus"/>
    <property type="evidence" value="ECO:0007669"/>
    <property type="project" value="UniProtKB-UniRule"/>
</dbReference>
<dbReference type="EMBL" id="JAUEPO010000001">
    <property type="protein sequence ID" value="KAK3336973.1"/>
    <property type="molecule type" value="Genomic_DNA"/>
</dbReference>
<evidence type="ECO:0000259" key="5">
    <source>
        <dbReference type="PROSITE" id="PS50118"/>
    </source>
</evidence>
<keyword evidence="4" id="KW-0539">Nucleus</keyword>
<sequence length="439" mass="49883">MADEIPRQIRGAIAAIFDTLSDQESESRKKMVSLLDPATVHKLDSGMSLDPTMVEKIIATVDPETALKMDTPIDSTYFVEQTALFLAKLDIDTRQNALTHFNSLSSPRGRGQHRYILDVDANFWLELHPDVREFLCFELGKNTGHETTGAVDGADNSIVVLGPKAILEPNIIEIDGERIWDPKGLHSQLEKIPRPPNAFILYRKDKHAEIKEIFPGIHNNEISVMIGSMWRQESPEVRANYHDKSQMIKANLMAIHPEYRYKPRKSSQIKRRGSKILLLNESPETSGIYNHYQRPTSVIDDDDEKVLRRRFPGITKVRVKSRNETEITQRIAGTKTERITLLRDWAPRLVPPRRVPPTLPSERQLHSQSYGAVLDRHVGQVQVQIPEGFNAFQCFTSCPEPSIPAPELMAMDMTLVEETNIDSIVENWDQHLAAATEQF</sequence>
<dbReference type="PANTHER" id="PTHR10270">
    <property type="entry name" value="SOX TRANSCRIPTION FACTOR"/>
    <property type="match status" value="1"/>
</dbReference>
<dbReference type="PANTHER" id="PTHR10270:SF161">
    <property type="entry name" value="SEX-DETERMINING REGION Y PROTEIN"/>
    <property type="match status" value="1"/>
</dbReference>
<keyword evidence="2 4" id="KW-0238">DNA-binding</keyword>
<protein>
    <recommendedName>
        <fullName evidence="5">HMG box domain-containing protein</fullName>
    </recommendedName>
</protein>
<dbReference type="InterPro" id="IPR050140">
    <property type="entry name" value="SRY-related_HMG-box_TF-like"/>
</dbReference>
<evidence type="ECO:0000256" key="3">
    <source>
        <dbReference type="ARBA" id="ARBA00023163"/>
    </source>
</evidence>
<dbReference type="SMART" id="SM00398">
    <property type="entry name" value="HMG"/>
    <property type="match status" value="1"/>
</dbReference>
<dbReference type="PROSITE" id="PS50118">
    <property type="entry name" value="HMG_BOX_2"/>
    <property type="match status" value="1"/>
</dbReference>
<dbReference type="FunFam" id="1.10.30.10:FF:000041">
    <property type="entry name" value="HMG box family protein"/>
    <property type="match status" value="1"/>
</dbReference>